<evidence type="ECO:0000256" key="6">
    <source>
        <dbReference type="NCBIfam" id="TIGR00188"/>
    </source>
</evidence>
<dbReference type="GO" id="GO:0000049">
    <property type="term" value="F:tRNA binding"/>
    <property type="evidence" value="ECO:0007669"/>
    <property type="project" value="InterPro"/>
</dbReference>
<protein>
    <recommendedName>
        <fullName evidence="6">Ribonuclease P protein component</fullName>
        <ecNumber evidence="6">3.1.26.5</ecNumber>
    </recommendedName>
</protein>
<dbReference type="Pfam" id="PF00825">
    <property type="entry name" value="Ribonuclease_P"/>
    <property type="match status" value="1"/>
</dbReference>
<keyword evidence="2" id="KW-0540">Nuclease</keyword>
<dbReference type="InterPro" id="IPR020568">
    <property type="entry name" value="Ribosomal_Su5_D2-typ_SF"/>
</dbReference>
<evidence type="ECO:0000256" key="2">
    <source>
        <dbReference type="ARBA" id="ARBA00022722"/>
    </source>
</evidence>
<dbReference type="Gene3D" id="3.30.230.10">
    <property type="match status" value="1"/>
</dbReference>
<keyword evidence="5" id="KW-0694">RNA-binding</keyword>
<dbReference type="PANTHER" id="PTHR33992:SF1">
    <property type="entry name" value="RIBONUCLEASE P PROTEIN COMPONENT"/>
    <property type="match status" value="1"/>
</dbReference>
<accession>A0A1G1WSA8</accession>
<dbReference type="AlphaFoldDB" id="A0A1G1WSA8"/>
<proteinExistence type="predicted"/>
<gene>
    <name evidence="7" type="ORF">A3F35_00800</name>
</gene>
<evidence type="ECO:0000256" key="5">
    <source>
        <dbReference type="ARBA" id="ARBA00022884"/>
    </source>
</evidence>
<evidence type="ECO:0000256" key="1">
    <source>
        <dbReference type="ARBA" id="ARBA00022694"/>
    </source>
</evidence>
<dbReference type="GO" id="GO:0030677">
    <property type="term" value="C:ribonuclease P complex"/>
    <property type="evidence" value="ECO:0007669"/>
    <property type="project" value="TreeGrafter"/>
</dbReference>
<dbReference type="InterPro" id="IPR000100">
    <property type="entry name" value="RNase_P"/>
</dbReference>
<dbReference type="Proteomes" id="UP000178068">
    <property type="component" value="Unassembled WGS sequence"/>
</dbReference>
<dbReference type="InterPro" id="IPR014721">
    <property type="entry name" value="Ribsml_uS5_D2-typ_fold_subgr"/>
</dbReference>
<sequence>MLPKSRRLNLARATWRYKAADFSLTTEYFKFLAKRKKGTSQIGFLIAGKLGKAVLRNRSRRLLTETVQQSLEAFPDNFDFIFIAYPRIIDADYEKIRTSLDQVLPKISLLR</sequence>
<dbReference type="GO" id="GO:0042781">
    <property type="term" value="F:3'-tRNA processing endoribonuclease activity"/>
    <property type="evidence" value="ECO:0007669"/>
    <property type="project" value="TreeGrafter"/>
</dbReference>
<evidence type="ECO:0000313" key="7">
    <source>
        <dbReference type="EMBL" id="OGY30037.1"/>
    </source>
</evidence>
<dbReference type="EMBL" id="MHCZ01000016">
    <property type="protein sequence ID" value="OGY30037.1"/>
    <property type="molecule type" value="Genomic_DNA"/>
</dbReference>
<dbReference type="EC" id="3.1.26.5" evidence="6"/>
<comment type="caution">
    <text evidence="7">The sequence shown here is derived from an EMBL/GenBank/DDBJ whole genome shotgun (WGS) entry which is preliminary data.</text>
</comment>
<keyword evidence="4" id="KW-0378">Hydrolase</keyword>
<evidence type="ECO:0000313" key="8">
    <source>
        <dbReference type="Proteomes" id="UP000178068"/>
    </source>
</evidence>
<dbReference type="NCBIfam" id="TIGR00188">
    <property type="entry name" value="rnpA"/>
    <property type="match status" value="1"/>
</dbReference>
<organism evidence="7 8">
    <name type="scientific">Candidatus Woykebacteria bacterium RIFCSPHIGHO2_12_FULL_45_10</name>
    <dbReference type="NCBI Taxonomy" id="1802603"/>
    <lineage>
        <taxon>Bacteria</taxon>
        <taxon>Candidatus Woykeibacteriota</taxon>
    </lineage>
</organism>
<evidence type="ECO:0000256" key="3">
    <source>
        <dbReference type="ARBA" id="ARBA00022759"/>
    </source>
</evidence>
<dbReference type="STRING" id="1802603.A3F35_00800"/>
<keyword evidence="1" id="KW-0819">tRNA processing</keyword>
<name>A0A1G1WSA8_9BACT</name>
<dbReference type="SUPFAM" id="SSF54211">
    <property type="entry name" value="Ribosomal protein S5 domain 2-like"/>
    <property type="match status" value="1"/>
</dbReference>
<dbReference type="GO" id="GO:0004526">
    <property type="term" value="F:ribonuclease P activity"/>
    <property type="evidence" value="ECO:0007669"/>
    <property type="project" value="UniProtKB-UniRule"/>
</dbReference>
<evidence type="ECO:0000256" key="4">
    <source>
        <dbReference type="ARBA" id="ARBA00022801"/>
    </source>
</evidence>
<keyword evidence="3" id="KW-0255">Endonuclease</keyword>
<dbReference type="PANTHER" id="PTHR33992">
    <property type="entry name" value="RIBONUCLEASE P PROTEIN COMPONENT"/>
    <property type="match status" value="1"/>
</dbReference>
<reference evidence="7 8" key="1">
    <citation type="journal article" date="2016" name="Nat. Commun.">
        <title>Thousands of microbial genomes shed light on interconnected biogeochemical processes in an aquifer system.</title>
        <authorList>
            <person name="Anantharaman K."/>
            <person name="Brown C.T."/>
            <person name="Hug L.A."/>
            <person name="Sharon I."/>
            <person name="Castelle C.J."/>
            <person name="Probst A.J."/>
            <person name="Thomas B.C."/>
            <person name="Singh A."/>
            <person name="Wilkins M.J."/>
            <person name="Karaoz U."/>
            <person name="Brodie E.L."/>
            <person name="Williams K.H."/>
            <person name="Hubbard S.S."/>
            <person name="Banfield J.F."/>
        </authorList>
    </citation>
    <scope>NUCLEOTIDE SEQUENCE [LARGE SCALE GENOMIC DNA]</scope>
</reference>